<evidence type="ECO:0000256" key="4">
    <source>
        <dbReference type="ARBA" id="ARBA00023163"/>
    </source>
</evidence>
<evidence type="ECO:0000256" key="2">
    <source>
        <dbReference type="ARBA" id="ARBA00023015"/>
    </source>
</evidence>
<feature type="region of interest" description="Disordered" evidence="6">
    <location>
        <begin position="75"/>
        <end position="95"/>
    </location>
</feature>
<evidence type="ECO:0000256" key="1">
    <source>
        <dbReference type="ARBA" id="ARBA00004123"/>
    </source>
</evidence>
<dbReference type="PROSITE" id="PS50888">
    <property type="entry name" value="BHLH"/>
    <property type="match status" value="1"/>
</dbReference>
<keyword evidence="5" id="KW-0539">Nucleus</keyword>
<evidence type="ECO:0000313" key="9">
    <source>
        <dbReference type="Proteomes" id="UP001443914"/>
    </source>
</evidence>
<keyword evidence="9" id="KW-1185">Reference proteome</keyword>
<evidence type="ECO:0000256" key="6">
    <source>
        <dbReference type="SAM" id="MobiDB-lite"/>
    </source>
</evidence>
<evidence type="ECO:0000256" key="3">
    <source>
        <dbReference type="ARBA" id="ARBA00023125"/>
    </source>
</evidence>
<sequence length="303" mass="34126">MVLEAMLNYNDIFNYMVCDTLNAAHYECNVGGLENVSVLEKAHVFDVGSSSSLPVLQQGQVSSKVRVNQRVNVGVQGRKKRRRRPKVCKNKEEAETQRRTHIAVERNRRKQMNEHLAVLRSLMPESYSLRGDQASVVGGAIDYVKELEHLVHSLEAQKLLILQQEEVMRLGTHDTHTTPLNPDVFSNPQRSVTEHSNKFTLKSRTEAADVEVTLIETHANLRILSRKNPRQLSKLVAGFHSFCLTILHLNVITLDPLVLYSISAKVEEGCQLTSVDSISQAVHQMLRIIEEDVSSYLVNLLAA</sequence>
<dbReference type="SUPFAM" id="SSF47459">
    <property type="entry name" value="HLH, helix-loop-helix DNA-binding domain"/>
    <property type="match status" value="1"/>
</dbReference>
<gene>
    <name evidence="8" type="ORF">RND81_08G142400</name>
</gene>
<evidence type="ECO:0000313" key="8">
    <source>
        <dbReference type="EMBL" id="KAK9698945.1"/>
    </source>
</evidence>
<proteinExistence type="predicted"/>
<keyword evidence="3" id="KW-0238">DNA-binding</keyword>
<dbReference type="Gene3D" id="4.10.280.10">
    <property type="entry name" value="Helix-loop-helix DNA-binding domain"/>
    <property type="match status" value="1"/>
</dbReference>
<dbReference type="GO" id="GO:0000978">
    <property type="term" value="F:RNA polymerase II cis-regulatory region sequence-specific DNA binding"/>
    <property type="evidence" value="ECO:0007669"/>
    <property type="project" value="TreeGrafter"/>
</dbReference>
<reference evidence="8" key="1">
    <citation type="submission" date="2024-03" db="EMBL/GenBank/DDBJ databases">
        <title>WGS assembly of Saponaria officinalis var. Norfolk2.</title>
        <authorList>
            <person name="Jenkins J."/>
            <person name="Shu S."/>
            <person name="Grimwood J."/>
            <person name="Barry K."/>
            <person name="Goodstein D."/>
            <person name="Schmutz J."/>
            <person name="Leebens-Mack J."/>
            <person name="Osbourn A."/>
        </authorList>
    </citation>
    <scope>NUCLEOTIDE SEQUENCE [LARGE SCALE GENOMIC DNA]</scope>
    <source>
        <strain evidence="8">JIC</strain>
    </source>
</reference>
<dbReference type="SMART" id="SM00353">
    <property type="entry name" value="HLH"/>
    <property type="match status" value="1"/>
</dbReference>
<dbReference type="Proteomes" id="UP001443914">
    <property type="component" value="Unassembled WGS sequence"/>
</dbReference>
<comment type="subcellular location">
    <subcellularLocation>
        <location evidence="1">Nucleus</location>
    </subcellularLocation>
</comment>
<dbReference type="GO" id="GO:0046983">
    <property type="term" value="F:protein dimerization activity"/>
    <property type="evidence" value="ECO:0007669"/>
    <property type="project" value="InterPro"/>
</dbReference>
<dbReference type="InterPro" id="IPR011598">
    <property type="entry name" value="bHLH_dom"/>
</dbReference>
<accession>A0AAW1J8W9</accession>
<dbReference type="PANTHER" id="PTHR11969">
    <property type="entry name" value="MAX DIMERIZATION, MAD"/>
    <property type="match status" value="1"/>
</dbReference>
<dbReference type="GO" id="GO:0000981">
    <property type="term" value="F:DNA-binding transcription factor activity, RNA polymerase II-specific"/>
    <property type="evidence" value="ECO:0007669"/>
    <property type="project" value="TreeGrafter"/>
</dbReference>
<organism evidence="8 9">
    <name type="scientific">Saponaria officinalis</name>
    <name type="common">Common soapwort</name>
    <name type="synonym">Lychnis saponaria</name>
    <dbReference type="NCBI Taxonomy" id="3572"/>
    <lineage>
        <taxon>Eukaryota</taxon>
        <taxon>Viridiplantae</taxon>
        <taxon>Streptophyta</taxon>
        <taxon>Embryophyta</taxon>
        <taxon>Tracheophyta</taxon>
        <taxon>Spermatophyta</taxon>
        <taxon>Magnoliopsida</taxon>
        <taxon>eudicotyledons</taxon>
        <taxon>Gunneridae</taxon>
        <taxon>Pentapetalae</taxon>
        <taxon>Caryophyllales</taxon>
        <taxon>Caryophyllaceae</taxon>
        <taxon>Caryophylleae</taxon>
        <taxon>Saponaria</taxon>
    </lineage>
</organism>
<feature type="domain" description="BHLH" evidence="7">
    <location>
        <begin position="96"/>
        <end position="147"/>
    </location>
</feature>
<dbReference type="PANTHER" id="PTHR11969:SF86">
    <property type="entry name" value="TRANSCRIPTION FACTOR BHLH71"/>
    <property type="match status" value="1"/>
</dbReference>
<name>A0AAW1J8W9_SAPOF</name>
<evidence type="ECO:0000259" key="7">
    <source>
        <dbReference type="PROSITE" id="PS50888"/>
    </source>
</evidence>
<protein>
    <recommendedName>
        <fullName evidence="7">BHLH domain-containing protein</fullName>
    </recommendedName>
</protein>
<keyword evidence="4" id="KW-0804">Transcription</keyword>
<feature type="compositionally biased region" description="Basic residues" evidence="6">
    <location>
        <begin position="77"/>
        <end position="88"/>
    </location>
</feature>
<dbReference type="AlphaFoldDB" id="A0AAW1J8W9"/>
<dbReference type="InterPro" id="IPR036638">
    <property type="entry name" value="HLH_DNA-bd_sf"/>
</dbReference>
<dbReference type="GO" id="GO:0005634">
    <property type="term" value="C:nucleus"/>
    <property type="evidence" value="ECO:0007669"/>
    <property type="project" value="UniProtKB-SubCell"/>
</dbReference>
<comment type="caution">
    <text evidence="8">The sequence shown here is derived from an EMBL/GenBank/DDBJ whole genome shotgun (WGS) entry which is preliminary data.</text>
</comment>
<keyword evidence="2" id="KW-0805">Transcription regulation</keyword>
<dbReference type="Pfam" id="PF00010">
    <property type="entry name" value="HLH"/>
    <property type="match status" value="1"/>
</dbReference>
<evidence type="ECO:0000256" key="5">
    <source>
        <dbReference type="ARBA" id="ARBA00023242"/>
    </source>
</evidence>
<dbReference type="EMBL" id="JBDFQZ010000008">
    <property type="protein sequence ID" value="KAK9698945.1"/>
    <property type="molecule type" value="Genomic_DNA"/>
</dbReference>